<evidence type="ECO:0000313" key="7">
    <source>
        <dbReference type="Proteomes" id="UP000019275"/>
    </source>
</evidence>
<sequence length="181" mass="20941">MKSSTLKSLQYPIGDFICPEEITKEQIKKWIKTLESFPVKLTNIVLNLNNEQLNTPYRPNGWTVIQLVHHIADSHHNSYTRFKWALTEEAPIIKAYEEKDWANLVDASTSPVILSLNYITALHAKLVYLLKGLTDEQLNRYFIHPSGETKVTVAENIGSYAWHSNHHYAHIKNLCEREGWL</sequence>
<evidence type="ECO:0000259" key="5">
    <source>
        <dbReference type="Pfam" id="PF12867"/>
    </source>
</evidence>
<dbReference type="EMBL" id="ARZX01000005">
    <property type="protein sequence ID" value="EWH14125.1"/>
    <property type="molecule type" value="Genomic_DNA"/>
</dbReference>
<name>A0ABN0RQD9_9FLAO</name>
<dbReference type="RefSeq" id="WP_034644522.1">
    <property type="nucleotide sequence ID" value="NZ_ARZX01000005.1"/>
</dbReference>
<evidence type="ECO:0000256" key="3">
    <source>
        <dbReference type="ARBA" id="ARBA00022801"/>
    </source>
</evidence>
<dbReference type="InterPro" id="IPR034660">
    <property type="entry name" value="DinB/YfiT-like"/>
</dbReference>
<dbReference type="Gene3D" id="1.20.120.450">
    <property type="entry name" value="dinb family like domain"/>
    <property type="match status" value="1"/>
</dbReference>
<reference evidence="6 7" key="1">
    <citation type="journal article" date="2014" name="Genome Announc.">
        <title>Draft Genome Sequence of the Carrageenan-Degrading Bacterium Cellulophaga sp. Strain KL-A, Isolated from Decaying Marine Algae.</title>
        <authorList>
            <person name="Shan D."/>
            <person name="Ying J."/>
            <person name="Li X."/>
            <person name="Gao Z."/>
            <person name="Wei G."/>
            <person name="Shao Z."/>
        </authorList>
    </citation>
    <scope>NUCLEOTIDE SEQUENCE [LARGE SCALE GENOMIC DNA]</scope>
    <source>
        <strain evidence="6 7">KL-A</strain>
    </source>
</reference>
<keyword evidence="4" id="KW-0862">Zinc</keyword>
<evidence type="ECO:0000256" key="4">
    <source>
        <dbReference type="ARBA" id="ARBA00022833"/>
    </source>
</evidence>
<dbReference type="HAMAP" id="MF_01256">
    <property type="entry name" value="YfiT_hydrol"/>
    <property type="match status" value="1"/>
</dbReference>
<evidence type="ECO:0000256" key="1">
    <source>
        <dbReference type="ARBA" id="ARBA00022490"/>
    </source>
</evidence>
<organism evidence="6 7">
    <name type="scientific">Cellulophaga geojensis KL-A</name>
    <dbReference type="NCBI Taxonomy" id="1328323"/>
    <lineage>
        <taxon>Bacteria</taxon>
        <taxon>Pseudomonadati</taxon>
        <taxon>Bacteroidota</taxon>
        <taxon>Flavobacteriia</taxon>
        <taxon>Flavobacteriales</taxon>
        <taxon>Flavobacteriaceae</taxon>
        <taxon>Cellulophaga</taxon>
    </lineage>
</organism>
<keyword evidence="2" id="KW-0479">Metal-binding</keyword>
<keyword evidence="1" id="KW-0963">Cytoplasm</keyword>
<protein>
    <submittedName>
        <fullName evidence="6">Metal-dependent hydrolase</fullName>
    </submittedName>
</protein>
<dbReference type="SUPFAM" id="SSF109854">
    <property type="entry name" value="DinB/YfiT-like putative metalloenzymes"/>
    <property type="match status" value="1"/>
</dbReference>
<dbReference type="GO" id="GO:0016787">
    <property type="term" value="F:hydrolase activity"/>
    <property type="evidence" value="ECO:0007669"/>
    <property type="project" value="UniProtKB-KW"/>
</dbReference>
<dbReference type="InterPro" id="IPR024775">
    <property type="entry name" value="DinB-like"/>
</dbReference>
<proteinExistence type="inferred from homology"/>
<accession>A0ABN0RQD9</accession>
<dbReference type="Proteomes" id="UP000019275">
    <property type="component" value="Unassembled WGS sequence"/>
</dbReference>
<feature type="domain" description="DinB-like" evidence="5">
    <location>
        <begin position="40"/>
        <end position="171"/>
    </location>
</feature>
<dbReference type="Pfam" id="PF12867">
    <property type="entry name" value="DinB_2"/>
    <property type="match status" value="1"/>
</dbReference>
<evidence type="ECO:0000256" key="2">
    <source>
        <dbReference type="ARBA" id="ARBA00022723"/>
    </source>
</evidence>
<keyword evidence="3 6" id="KW-0378">Hydrolase</keyword>
<gene>
    <name evidence="6" type="ORF">KLA_05627</name>
</gene>
<keyword evidence="7" id="KW-1185">Reference proteome</keyword>
<dbReference type="InterPro" id="IPR023774">
    <property type="entry name" value="Put_metal_dep_hydrolase_YfiT"/>
</dbReference>
<dbReference type="NCBIfam" id="NF009807">
    <property type="entry name" value="PRK13291.1"/>
    <property type="match status" value="1"/>
</dbReference>
<evidence type="ECO:0000313" key="6">
    <source>
        <dbReference type="EMBL" id="EWH14125.1"/>
    </source>
</evidence>
<comment type="caution">
    <text evidence="6">The sequence shown here is derived from an EMBL/GenBank/DDBJ whole genome shotgun (WGS) entry which is preliminary data.</text>
</comment>